<proteinExistence type="predicted"/>
<accession>C4L741</accession>
<protein>
    <submittedName>
        <fullName evidence="1">Uncharacterized protein</fullName>
    </submittedName>
</protein>
<dbReference type="HOGENOM" id="CLU_098218_0_0_9"/>
<dbReference type="Proteomes" id="UP000000716">
    <property type="component" value="Chromosome"/>
</dbReference>
<dbReference type="eggNOG" id="ENOG5032T2C">
    <property type="taxonomic scope" value="Bacteria"/>
</dbReference>
<dbReference type="AlphaFoldDB" id="C4L741"/>
<evidence type="ECO:0000313" key="1">
    <source>
        <dbReference type="EMBL" id="ACQ70134.1"/>
    </source>
</evidence>
<organism evidence="1 2">
    <name type="scientific">Exiguobacterium sp. (strain ATCC BAA-1283 / AT1b)</name>
    <dbReference type="NCBI Taxonomy" id="360911"/>
    <lineage>
        <taxon>Bacteria</taxon>
        <taxon>Bacillati</taxon>
        <taxon>Bacillota</taxon>
        <taxon>Bacilli</taxon>
        <taxon>Bacillales</taxon>
        <taxon>Bacillales Family XII. Incertae Sedis</taxon>
        <taxon>Exiguobacterium</taxon>
    </lineage>
</organism>
<name>C4L741_EXISA</name>
<gene>
    <name evidence="1" type="ordered locus">EAT1b_1207</name>
</gene>
<reference evidence="1 2" key="1">
    <citation type="journal article" date="2011" name="J. Bacteriol.">
        <title>Complete genome sequence of the Thermophilic Bacterium Exiguobacterium sp. AT1b.</title>
        <authorList>
            <person name="Vishnivetskaya T.A."/>
            <person name="Lucas S."/>
            <person name="Copeland A."/>
            <person name="Lapidus A."/>
            <person name="Glavina Del Rio T."/>
            <person name="Dalin E."/>
            <person name="Tice H."/>
            <person name="Bruce D.C."/>
            <person name="Goodwin L.A."/>
            <person name="Pitluck S."/>
            <person name="Saunders E."/>
            <person name="Brettin T."/>
            <person name="Detter C."/>
            <person name="Han C."/>
            <person name="Larimer F."/>
            <person name="Land M.L."/>
            <person name="Hauser L.J."/>
            <person name="Kyrpides N.C."/>
            <person name="Ovchinnikova G."/>
            <person name="Kathariou S."/>
            <person name="Ramaley R.F."/>
            <person name="Rodrigues D.F."/>
            <person name="Hendrix C."/>
            <person name="Richardson P."/>
            <person name="Tiedje J.M."/>
        </authorList>
    </citation>
    <scope>NUCLEOTIDE SEQUENCE [LARGE SCALE GENOMIC DNA]</scope>
    <source>
        <strain evidence="2">ATCC BAA-1283 / AT1b</strain>
    </source>
</reference>
<dbReference type="OrthoDB" id="9791132at2"/>
<dbReference type="KEGG" id="eat:EAT1b_1207"/>
<dbReference type="EMBL" id="CP001615">
    <property type="protein sequence ID" value="ACQ70134.1"/>
    <property type="molecule type" value="Genomic_DNA"/>
</dbReference>
<dbReference type="STRING" id="360911.EAT1b_1207"/>
<dbReference type="RefSeq" id="WP_012727253.1">
    <property type="nucleotide sequence ID" value="NC_012673.1"/>
</dbReference>
<sequence>MNTFPNKTQYYQMIELFEKANWNFLNDHLMLLESQVSERTMCGQLQININDLIRNDKFFERYYVDVEYNRNVERRIKRIRNDRYEKVNITCDLIVHSRGKNLKQDNLIALEMKKIFQNDLKQQQKIIEDKERLTALTRPSYGEEWQHDGQSLPDFVCRFILGIYYEINYLNHQIYIQYYRGGEMVNDQVIDFDRIGL</sequence>
<evidence type="ECO:0000313" key="2">
    <source>
        <dbReference type="Proteomes" id="UP000000716"/>
    </source>
</evidence>
<keyword evidence="2" id="KW-1185">Reference proteome</keyword>